<dbReference type="Proteomes" id="UP001041814">
    <property type="component" value="Unassembled WGS sequence"/>
</dbReference>
<sequence>MSVTIQEGYSPGCIGRIAQLHAEYYNRSNGFGAEFEAKVAQELGAFCLAYKRGRDGLWLAIGSSVEGSVAIDGSRGTEQGAHLRWFITSDVLRGQGIGKLLLSRAIAFADDAKYKHVHLWTFDGLPAARHLYEAHGFQLAEERPGARWGKTVLEQRFVRSVA</sequence>
<dbReference type="PANTHER" id="PTHR13947:SF37">
    <property type="entry name" value="LD18367P"/>
    <property type="match status" value="1"/>
</dbReference>
<comment type="caution">
    <text evidence="3">The sequence shown here is derived from an EMBL/GenBank/DDBJ whole genome shotgun (WGS) entry which is preliminary data.</text>
</comment>
<gene>
    <name evidence="3" type="ORF">CKO43_10680</name>
</gene>
<organism evidence="3 4">
    <name type="scientific">Rubrivivax gelatinosus</name>
    <name type="common">Rhodocyclus gelatinosus</name>
    <name type="synonym">Rhodopseudomonas gelatinosa</name>
    <dbReference type="NCBI Taxonomy" id="28068"/>
    <lineage>
        <taxon>Bacteria</taxon>
        <taxon>Pseudomonadati</taxon>
        <taxon>Pseudomonadota</taxon>
        <taxon>Betaproteobacteria</taxon>
        <taxon>Burkholderiales</taxon>
        <taxon>Sphaerotilaceae</taxon>
        <taxon>Rubrivivax</taxon>
    </lineage>
</organism>
<dbReference type="RefSeq" id="WP_200378632.1">
    <property type="nucleotide sequence ID" value="NZ_NRRU01000034.1"/>
</dbReference>
<dbReference type="InterPro" id="IPR000182">
    <property type="entry name" value="GNAT_dom"/>
</dbReference>
<keyword evidence="1" id="KW-0808">Transferase</keyword>
<accession>A0ABS1DUF0</accession>
<dbReference type="InterPro" id="IPR050769">
    <property type="entry name" value="NAT_camello-type"/>
</dbReference>
<dbReference type="PANTHER" id="PTHR13947">
    <property type="entry name" value="GNAT FAMILY N-ACETYLTRANSFERASE"/>
    <property type="match status" value="1"/>
</dbReference>
<feature type="domain" description="N-acetyltransferase" evidence="2">
    <location>
        <begin position="3"/>
        <end position="159"/>
    </location>
</feature>
<evidence type="ECO:0000259" key="2">
    <source>
        <dbReference type="PROSITE" id="PS51186"/>
    </source>
</evidence>
<evidence type="ECO:0000313" key="3">
    <source>
        <dbReference type="EMBL" id="MBK1713245.1"/>
    </source>
</evidence>
<dbReference type="SUPFAM" id="SSF55729">
    <property type="entry name" value="Acyl-CoA N-acyltransferases (Nat)"/>
    <property type="match status" value="1"/>
</dbReference>
<dbReference type="CDD" id="cd04301">
    <property type="entry name" value="NAT_SF"/>
    <property type="match status" value="1"/>
</dbReference>
<reference evidence="3" key="2">
    <citation type="journal article" date="2020" name="Microorganisms">
        <title>Osmotic Adaptation and Compatible Solute Biosynthesis of Phototrophic Bacteria as Revealed from Genome Analyses.</title>
        <authorList>
            <person name="Imhoff J.F."/>
            <person name="Rahn T."/>
            <person name="Kunzel S."/>
            <person name="Keller A."/>
            <person name="Neulinger S.C."/>
        </authorList>
    </citation>
    <scope>NUCLEOTIDE SEQUENCE</scope>
    <source>
        <strain evidence="3">IM 151</strain>
    </source>
</reference>
<evidence type="ECO:0000256" key="1">
    <source>
        <dbReference type="ARBA" id="ARBA00022679"/>
    </source>
</evidence>
<protein>
    <recommendedName>
        <fullName evidence="2">N-acetyltransferase domain-containing protein</fullName>
    </recommendedName>
</protein>
<reference evidence="3" key="1">
    <citation type="submission" date="2017-08" db="EMBL/GenBank/DDBJ databases">
        <authorList>
            <person name="Imhoff J.F."/>
            <person name="Rahn T."/>
            <person name="Kuenzel S."/>
            <person name="Neulinger S.C."/>
        </authorList>
    </citation>
    <scope>NUCLEOTIDE SEQUENCE</scope>
    <source>
        <strain evidence="3">IM 151</strain>
    </source>
</reference>
<keyword evidence="4" id="KW-1185">Reference proteome</keyword>
<dbReference type="Gene3D" id="3.40.630.30">
    <property type="match status" value="1"/>
</dbReference>
<dbReference type="PROSITE" id="PS51186">
    <property type="entry name" value="GNAT"/>
    <property type="match status" value="1"/>
</dbReference>
<proteinExistence type="predicted"/>
<dbReference type="InterPro" id="IPR016181">
    <property type="entry name" value="Acyl_CoA_acyltransferase"/>
</dbReference>
<name>A0ABS1DUF0_RUBGE</name>
<dbReference type="EMBL" id="NRRU01000034">
    <property type="protein sequence ID" value="MBK1713245.1"/>
    <property type="molecule type" value="Genomic_DNA"/>
</dbReference>
<evidence type="ECO:0000313" key="4">
    <source>
        <dbReference type="Proteomes" id="UP001041814"/>
    </source>
</evidence>
<dbReference type="Pfam" id="PF00583">
    <property type="entry name" value="Acetyltransf_1"/>
    <property type="match status" value="1"/>
</dbReference>